<keyword evidence="4" id="KW-1185">Reference proteome</keyword>
<feature type="transmembrane region" description="Helical" evidence="1">
    <location>
        <begin position="20"/>
        <end position="43"/>
    </location>
</feature>
<keyword evidence="1" id="KW-0812">Transmembrane</keyword>
<name>A0ABV7XDM7_9SPHN</name>
<proteinExistence type="predicted"/>
<dbReference type="SUPFAM" id="SSF81469">
    <property type="entry name" value="Bacterial aa3 type cytochrome c oxidase subunit IV"/>
    <property type="match status" value="1"/>
</dbReference>
<dbReference type="InterPro" id="IPR036596">
    <property type="entry name" value="Cyt-C_aa3_sf"/>
</dbReference>
<comment type="caution">
    <text evidence="3">The sequence shown here is derived from an EMBL/GenBank/DDBJ whole genome shotgun (WGS) entry which is preliminary data.</text>
</comment>
<keyword evidence="1" id="KW-1133">Transmembrane helix</keyword>
<accession>A0ABV7XDM7</accession>
<dbReference type="Proteomes" id="UP001595615">
    <property type="component" value="Unassembled WGS sequence"/>
</dbReference>
<gene>
    <name evidence="3" type="ORF">ACFOMD_12350</name>
</gene>
<dbReference type="Gene3D" id="1.20.5.160">
    <property type="entry name" value="Bacterial aa3 type cytochrome c oxidase subunit IV"/>
    <property type="match status" value="1"/>
</dbReference>
<dbReference type="RefSeq" id="WP_380861799.1">
    <property type="nucleotide sequence ID" value="NZ_JBHRXV010000011.1"/>
</dbReference>
<evidence type="ECO:0000259" key="2">
    <source>
        <dbReference type="Pfam" id="PF07835"/>
    </source>
</evidence>
<evidence type="ECO:0000313" key="4">
    <source>
        <dbReference type="Proteomes" id="UP001595615"/>
    </source>
</evidence>
<dbReference type="InterPro" id="IPR012422">
    <property type="entry name" value="Cyt_c_oxidase_su4_bac-aa3"/>
</dbReference>
<feature type="domain" description="Cytochrome c oxidase subunit IV bacterial aa3 type" evidence="2">
    <location>
        <begin position="12"/>
        <end position="41"/>
    </location>
</feature>
<dbReference type="Pfam" id="PF07835">
    <property type="entry name" value="COX4_pro_2"/>
    <property type="match status" value="1"/>
</dbReference>
<evidence type="ECO:0000256" key="1">
    <source>
        <dbReference type="SAM" id="Phobius"/>
    </source>
</evidence>
<evidence type="ECO:0000313" key="3">
    <source>
        <dbReference type="EMBL" id="MFC3713368.1"/>
    </source>
</evidence>
<dbReference type="EMBL" id="JBHRXV010000011">
    <property type="protein sequence ID" value="MFC3713368.1"/>
    <property type="molecule type" value="Genomic_DNA"/>
</dbReference>
<reference evidence="4" key="1">
    <citation type="journal article" date="2019" name="Int. J. Syst. Evol. Microbiol.">
        <title>The Global Catalogue of Microorganisms (GCM) 10K type strain sequencing project: providing services to taxonomists for standard genome sequencing and annotation.</title>
        <authorList>
            <consortium name="The Broad Institute Genomics Platform"/>
            <consortium name="The Broad Institute Genome Sequencing Center for Infectious Disease"/>
            <person name="Wu L."/>
            <person name="Ma J."/>
        </authorList>
    </citation>
    <scope>NUCLEOTIDE SEQUENCE [LARGE SCALE GENOMIC DNA]</scope>
    <source>
        <strain evidence="4">KCTC 42644</strain>
    </source>
</reference>
<organism evidence="3 4">
    <name type="scientific">Sphingoaurantiacus capsulatus</name>
    <dbReference type="NCBI Taxonomy" id="1771310"/>
    <lineage>
        <taxon>Bacteria</taxon>
        <taxon>Pseudomonadati</taxon>
        <taxon>Pseudomonadota</taxon>
        <taxon>Alphaproteobacteria</taxon>
        <taxon>Sphingomonadales</taxon>
        <taxon>Sphingosinicellaceae</taxon>
        <taxon>Sphingoaurantiacus</taxon>
    </lineage>
</organism>
<protein>
    <submittedName>
        <fullName evidence="3">Aa3-type cytochrome c oxidase subunit IV</fullName>
    </submittedName>
</protein>
<keyword evidence="1" id="KW-0472">Membrane</keyword>
<sequence>MAADHAPQSMKDHTKTYDGFLAVTKWSIILLTILLIGLFAFVFGE</sequence>